<dbReference type="AlphaFoldDB" id="A0A5C3LL76"/>
<feature type="region of interest" description="Disordered" evidence="1">
    <location>
        <begin position="34"/>
        <end position="53"/>
    </location>
</feature>
<reference evidence="2 3" key="1">
    <citation type="journal article" date="2019" name="Nat. Ecol. Evol.">
        <title>Megaphylogeny resolves global patterns of mushroom evolution.</title>
        <authorList>
            <person name="Varga T."/>
            <person name="Krizsan K."/>
            <person name="Foldi C."/>
            <person name="Dima B."/>
            <person name="Sanchez-Garcia M."/>
            <person name="Sanchez-Ramirez S."/>
            <person name="Szollosi G.J."/>
            <person name="Szarkandi J.G."/>
            <person name="Papp V."/>
            <person name="Albert L."/>
            <person name="Andreopoulos W."/>
            <person name="Angelini C."/>
            <person name="Antonin V."/>
            <person name="Barry K.W."/>
            <person name="Bougher N.L."/>
            <person name="Buchanan P."/>
            <person name="Buyck B."/>
            <person name="Bense V."/>
            <person name="Catcheside P."/>
            <person name="Chovatia M."/>
            <person name="Cooper J."/>
            <person name="Damon W."/>
            <person name="Desjardin D."/>
            <person name="Finy P."/>
            <person name="Geml J."/>
            <person name="Haridas S."/>
            <person name="Hughes K."/>
            <person name="Justo A."/>
            <person name="Karasinski D."/>
            <person name="Kautmanova I."/>
            <person name="Kiss B."/>
            <person name="Kocsube S."/>
            <person name="Kotiranta H."/>
            <person name="LaButti K.M."/>
            <person name="Lechner B.E."/>
            <person name="Liimatainen K."/>
            <person name="Lipzen A."/>
            <person name="Lukacs Z."/>
            <person name="Mihaltcheva S."/>
            <person name="Morgado L.N."/>
            <person name="Niskanen T."/>
            <person name="Noordeloos M.E."/>
            <person name="Ohm R.A."/>
            <person name="Ortiz-Santana B."/>
            <person name="Ovrebo C."/>
            <person name="Racz N."/>
            <person name="Riley R."/>
            <person name="Savchenko A."/>
            <person name="Shiryaev A."/>
            <person name="Soop K."/>
            <person name="Spirin V."/>
            <person name="Szebenyi C."/>
            <person name="Tomsovsky M."/>
            <person name="Tulloss R.E."/>
            <person name="Uehling J."/>
            <person name="Grigoriev I.V."/>
            <person name="Vagvolgyi C."/>
            <person name="Papp T."/>
            <person name="Martin F.M."/>
            <person name="Miettinen O."/>
            <person name="Hibbett D.S."/>
            <person name="Nagy L.G."/>
        </authorList>
    </citation>
    <scope>NUCLEOTIDE SEQUENCE [LARGE SCALE GENOMIC DNA]</scope>
    <source>
        <strain evidence="2 3">CBS 166.37</strain>
    </source>
</reference>
<feature type="compositionally biased region" description="Basic residues" evidence="1">
    <location>
        <begin position="41"/>
        <end position="53"/>
    </location>
</feature>
<evidence type="ECO:0000313" key="2">
    <source>
        <dbReference type="EMBL" id="TFK33455.1"/>
    </source>
</evidence>
<gene>
    <name evidence="2" type="ORF">BDQ12DRAFT_727774</name>
</gene>
<protein>
    <submittedName>
        <fullName evidence="2">Uncharacterized protein</fullName>
    </submittedName>
</protein>
<evidence type="ECO:0000313" key="3">
    <source>
        <dbReference type="Proteomes" id="UP000308652"/>
    </source>
</evidence>
<feature type="region of interest" description="Disordered" evidence="1">
    <location>
        <begin position="1"/>
        <end position="22"/>
    </location>
</feature>
<evidence type="ECO:0000256" key="1">
    <source>
        <dbReference type="SAM" id="MobiDB-lite"/>
    </source>
</evidence>
<dbReference type="Proteomes" id="UP000308652">
    <property type="component" value="Unassembled WGS sequence"/>
</dbReference>
<sequence length="411" mass="45891">MYTKPARGSTSLPYALDNSEDMGNVKLSMPNTRCGDNSTSHSRHPLQRNSAKKWKASTLKNVAGDIARALQFPVAPLFASKRGGKYDAPRPPKVVIIPSLDEEIRGPAVYDSSYDSSLPSSASSTTSFGFSDASCETADTSFSSEASPIERIVLSPESCLFDWPETSSRLESFMESNDNGVWERLLGIPDFDVTLERNQERLCRRINDFMRMSSSCTALYGAQNASTTDLSEQTYQHRRSIPRPRAISHSNVVNPLHVAKRRFSRSQSSLIRPSNPEPRHYSDAQDVYIVQNELAILRTKLEDEEDEYTRSVFSRKSTWSTIRSSTPAELLYNQDCETISELHKSIIFPGTPILQNESPTLHGLAYNDGRDSVISRLGHDILGWLADGDKTVDNSTEQWCDILSLDDYAQG</sequence>
<name>A0A5C3LL76_9AGAR</name>
<proteinExistence type="predicted"/>
<organism evidence="2 3">
    <name type="scientific">Crucibulum laeve</name>
    <dbReference type="NCBI Taxonomy" id="68775"/>
    <lineage>
        <taxon>Eukaryota</taxon>
        <taxon>Fungi</taxon>
        <taxon>Dikarya</taxon>
        <taxon>Basidiomycota</taxon>
        <taxon>Agaricomycotina</taxon>
        <taxon>Agaricomycetes</taxon>
        <taxon>Agaricomycetidae</taxon>
        <taxon>Agaricales</taxon>
        <taxon>Agaricineae</taxon>
        <taxon>Nidulariaceae</taxon>
        <taxon>Crucibulum</taxon>
    </lineage>
</organism>
<accession>A0A5C3LL76</accession>
<keyword evidence="3" id="KW-1185">Reference proteome</keyword>
<dbReference type="EMBL" id="ML213648">
    <property type="protein sequence ID" value="TFK33455.1"/>
    <property type="molecule type" value="Genomic_DNA"/>
</dbReference>